<dbReference type="RefSeq" id="WP_014227392.1">
    <property type="nucleotide sequence ID" value="NC_016612.1"/>
</dbReference>
<dbReference type="PATRIC" id="fig|1006551.4.peg.1415"/>
<evidence type="ECO:0000313" key="2">
    <source>
        <dbReference type="Proteomes" id="UP000007843"/>
    </source>
</evidence>
<dbReference type="HOGENOM" id="CLU_2916484_0_0_6"/>
<proteinExistence type="predicted"/>
<dbReference type="KEGG" id="kox:KOX_07060"/>
<reference evidence="1 2" key="1">
    <citation type="journal article" date="2012" name="J. Bacteriol.">
        <title>Complete genome sequence of Klebsiella oxytoca KCTC 1686, used in production of 2,3-butanediol.</title>
        <authorList>
            <person name="Shin S.H."/>
            <person name="Kim S."/>
            <person name="Kim J.Y."/>
            <person name="Lee S."/>
            <person name="Um Y."/>
            <person name="Oh M.K."/>
            <person name="Kim Y.R."/>
            <person name="Lee J."/>
            <person name="Yang K.S."/>
        </authorList>
    </citation>
    <scope>NUCLEOTIDE SEQUENCE [LARGE SCALE GENOMIC DNA]</scope>
    <source>
        <strain evidence="2">ATCC 8724 / DSM 4798 / JCM 20051 / NBRC 3318 / NRRL B-199 / KCTC 1686</strain>
    </source>
</reference>
<name>A0A0H3H653_KLEM8</name>
<evidence type="ECO:0000313" key="1">
    <source>
        <dbReference type="EMBL" id="AEX03142.1"/>
    </source>
</evidence>
<organism evidence="1 2">
    <name type="scientific">Klebsiella michiganensis (strain ATCC 8724 / DSM 4798 / JCM 20051 / NBRC 3318 / NRRL B-199 / KCTC 1686 / BUCSAV 143 / CCM 1901)</name>
    <dbReference type="NCBI Taxonomy" id="1006551"/>
    <lineage>
        <taxon>Bacteria</taxon>
        <taxon>Pseudomonadati</taxon>
        <taxon>Pseudomonadota</taxon>
        <taxon>Gammaproteobacteria</taxon>
        <taxon>Enterobacterales</taxon>
        <taxon>Enterobacteriaceae</taxon>
        <taxon>Klebsiella/Raoultella group</taxon>
        <taxon>Klebsiella</taxon>
    </lineage>
</organism>
<dbReference type="AlphaFoldDB" id="A0A0H3H653"/>
<dbReference type="Proteomes" id="UP000007843">
    <property type="component" value="Chromosome"/>
</dbReference>
<gene>
    <name evidence="1" type="ordered locus">KOX_07060</name>
</gene>
<dbReference type="EMBL" id="CP003218">
    <property type="protein sequence ID" value="AEX03142.1"/>
    <property type="molecule type" value="Genomic_DNA"/>
</dbReference>
<sequence length="64" mass="7371">MAKRIIKKPLKKHINACPPQLKKAEEMNKKNEKITMANVCMIMMEGAKFHEKLAFSVTREMPGQ</sequence>
<protein>
    <submittedName>
        <fullName evidence="1">Uncharacterized protein</fullName>
    </submittedName>
</protein>
<accession>A0A0H3H653</accession>